<dbReference type="EMBL" id="MU001509">
    <property type="protein sequence ID" value="KAF2439564.1"/>
    <property type="molecule type" value="Genomic_DNA"/>
</dbReference>
<dbReference type="AlphaFoldDB" id="A0A9P4U5Z4"/>
<proteinExistence type="predicted"/>
<organism evidence="1 2">
    <name type="scientific">Karstenula rhodostoma CBS 690.94</name>
    <dbReference type="NCBI Taxonomy" id="1392251"/>
    <lineage>
        <taxon>Eukaryota</taxon>
        <taxon>Fungi</taxon>
        <taxon>Dikarya</taxon>
        <taxon>Ascomycota</taxon>
        <taxon>Pezizomycotina</taxon>
        <taxon>Dothideomycetes</taxon>
        <taxon>Pleosporomycetidae</taxon>
        <taxon>Pleosporales</taxon>
        <taxon>Massarineae</taxon>
        <taxon>Didymosphaeriaceae</taxon>
        <taxon>Karstenula</taxon>
    </lineage>
</organism>
<gene>
    <name evidence="1" type="ORF">P171DRAFT_501836</name>
</gene>
<dbReference type="OrthoDB" id="3801080at2759"/>
<keyword evidence="2" id="KW-1185">Reference proteome</keyword>
<name>A0A9P4U5Z4_9PLEO</name>
<reference evidence="1" key="1">
    <citation type="journal article" date="2020" name="Stud. Mycol.">
        <title>101 Dothideomycetes genomes: a test case for predicting lifestyles and emergence of pathogens.</title>
        <authorList>
            <person name="Haridas S."/>
            <person name="Albert R."/>
            <person name="Binder M."/>
            <person name="Bloem J."/>
            <person name="Labutti K."/>
            <person name="Salamov A."/>
            <person name="Andreopoulos B."/>
            <person name="Baker S."/>
            <person name="Barry K."/>
            <person name="Bills G."/>
            <person name="Bluhm B."/>
            <person name="Cannon C."/>
            <person name="Castanera R."/>
            <person name="Culley D."/>
            <person name="Daum C."/>
            <person name="Ezra D."/>
            <person name="Gonzalez J."/>
            <person name="Henrissat B."/>
            <person name="Kuo A."/>
            <person name="Liang C."/>
            <person name="Lipzen A."/>
            <person name="Lutzoni F."/>
            <person name="Magnuson J."/>
            <person name="Mondo S."/>
            <person name="Nolan M."/>
            <person name="Ohm R."/>
            <person name="Pangilinan J."/>
            <person name="Park H.-J."/>
            <person name="Ramirez L."/>
            <person name="Alfaro M."/>
            <person name="Sun H."/>
            <person name="Tritt A."/>
            <person name="Yoshinaga Y."/>
            <person name="Zwiers L.-H."/>
            <person name="Turgeon B."/>
            <person name="Goodwin S."/>
            <person name="Spatafora J."/>
            <person name="Crous P."/>
            <person name="Grigoriev I."/>
        </authorList>
    </citation>
    <scope>NUCLEOTIDE SEQUENCE</scope>
    <source>
        <strain evidence="1">CBS 690.94</strain>
    </source>
</reference>
<evidence type="ECO:0008006" key="3">
    <source>
        <dbReference type="Google" id="ProtNLM"/>
    </source>
</evidence>
<sequence length="386" mass="43998">MIDVRAMTSQFSLTTRFVLHQAGHLRDTLTTHLVLHHAVYVNQAPPPLHLSIHHTPIMSTRVSTLKTPTMSKSAEQFPFLELPGELRNQVYREVLRLDELPNTIVVRLKTPDSSSEGKHTTAWTLTQVNKQLRSELLPLVHPTRLAAVALCDLAGYVQTFYVFRDAGPVNSEASLNSTQTFATKDPELKIWTSRKSLHYRLPAAGVDLLPILHALEHIHNVQVSFHTWCIYNWELAITHQLHKTFSQWRADIPRLGLLDMTLRTKYDGKTQYPCGRQSSSITLQCTATKHTSQKKRVLDLCAWIWKTGLRTLHKRVNGLTIAFVTPKTKREQATEVMFSVFKNSVKMEWKCRGNYCVARLVDKKTGSGFVVEKMSVEGKDVLRLEE</sequence>
<comment type="caution">
    <text evidence="1">The sequence shown here is derived from an EMBL/GenBank/DDBJ whole genome shotgun (WGS) entry which is preliminary data.</text>
</comment>
<protein>
    <recommendedName>
        <fullName evidence="3">F-box domain-containing protein</fullName>
    </recommendedName>
</protein>
<evidence type="ECO:0000313" key="2">
    <source>
        <dbReference type="Proteomes" id="UP000799764"/>
    </source>
</evidence>
<accession>A0A9P4U5Z4</accession>
<evidence type="ECO:0000313" key="1">
    <source>
        <dbReference type="EMBL" id="KAF2439564.1"/>
    </source>
</evidence>
<dbReference type="Proteomes" id="UP000799764">
    <property type="component" value="Unassembled WGS sequence"/>
</dbReference>